<evidence type="ECO:0000313" key="2">
    <source>
        <dbReference type="Proteomes" id="UP000027120"/>
    </source>
</evidence>
<proteinExistence type="predicted"/>
<dbReference type="EMBL" id="KK785379">
    <property type="protein sequence ID" value="KDO43375.1"/>
    <property type="molecule type" value="Genomic_DNA"/>
</dbReference>
<accession>A0A067DP73</accession>
<dbReference type="Proteomes" id="UP000027120">
    <property type="component" value="Unassembled WGS sequence"/>
</dbReference>
<keyword evidence="2" id="KW-1185">Reference proteome</keyword>
<dbReference type="AlphaFoldDB" id="A0A067DP73"/>
<name>A0A067DP73_CITSI</name>
<reference evidence="1 2" key="1">
    <citation type="submission" date="2014-04" db="EMBL/GenBank/DDBJ databases">
        <authorList>
            <consortium name="International Citrus Genome Consortium"/>
            <person name="Gmitter F."/>
            <person name="Chen C."/>
            <person name="Farmerie W."/>
            <person name="Harkins T."/>
            <person name="Desany B."/>
            <person name="Mohiuddin M."/>
            <person name="Kodira C."/>
            <person name="Borodovsky M."/>
            <person name="Lomsadze A."/>
            <person name="Burns P."/>
            <person name="Jenkins J."/>
            <person name="Prochnik S."/>
            <person name="Shu S."/>
            <person name="Chapman J."/>
            <person name="Pitluck S."/>
            <person name="Schmutz J."/>
            <person name="Rokhsar D."/>
        </authorList>
    </citation>
    <scope>NUCLEOTIDE SEQUENCE</scope>
</reference>
<feature type="non-terminal residue" evidence="1">
    <location>
        <position position="1"/>
    </location>
</feature>
<protein>
    <submittedName>
        <fullName evidence="1">Uncharacterized protein</fullName>
    </submittedName>
</protein>
<evidence type="ECO:0000313" key="1">
    <source>
        <dbReference type="EMBL" id="KDO43375.1"/>
    </source>
</evidence>
<gene>
    <name evidence="1" type="ORF">CISIN_1g0410782mg</name>
</gene>
<organism evidence="1 2">
    <name type="scientific">Citrus sinensis</name>
    <name type="common">Sweet orange</name>
    <name type="synonym">Citrus aurantium var. sinensis</name>
    <dbReference type="NCBI Taxonomy" id="2711"/>
    <lineage>
        <taxon>Eukaryota</taxon>
        <taxon>Viridiplantae</taxon>
        <taxon>Streptophyta</taxon>
        <taxon>Embryophyta</taxon>
        <taxon>Tracheophyta</taxon>
        <taxon>Spermatophyta</taxon>
        <taxon>Magnoliopsida</taxon>
        <taxon>eudicotyledons</taxon>
        <taxon>Gunneridae</taxon>
        <taxon>Pentapetalae</taxon>
        <taxon>rosids</taxon>
        <taxon>malvids</taxon>
        <taxon>Sapindales</taxon>
        <taxon>Rutaceae</taxon>
        <taxon>Aurantioideae</taxon>
        <taxon>Citrus</taxon>
    </lineage>
</organism>
<sequence length="21" mass="2585">KNHRACRWCADEIHLHVRVIK</sequence>